<organism evidence="3 4">
    <name type="scientific">Mya arenaria</name>
    <name type="common">Soft-shell clam</name>
    <dbReference type="NCBI Taxonomy" id="6604"/>
    <lineage>
        <taxon>Eukaryota</taxon>
        <taxon>Metazoa</taxon>
        <taxon>Spiralia</taxon>
        <taxon>Lophotrochozoa</taxon>
        <taxon>Mollusca</taxon>
        <taxon>Bivalvia</taxon>
        <taxon>Autobranchia</taxon>
        <taxon>Heteroconchia</taxon>
        <taxon>Euheterodonta</taxon>
        <taxon>Imparidentia</taxon>
        <taxon>Neoheterodontei</taxon>
        <taxon>Myida</taxon>
        <taxon>Myoidea</taxon>
        <taxon>Myidae</taxon>
        <taxon>Mya</taxon>
    </lineage>
</organism>
<proteinExistence type="predicted"/>
<reference evidence="3" key="1">
    <citation type="submission" date="2022-11" db="EMBL/GenBank/DDBJ databases">
        <title>Centuries of genome instability and evolution in soft-shell clam transmissible cancer (bioRxiv).</title>
        <authorList>
            <person name="Hart S.F.M."/>
            <person name="Yonemitsu M.A."/>
            <person name="Giersch R.M."/>
            <person name="Beal B.F."/>
            <person name="Arriagada G."/>
            <person name="Davis B.W."/>
            <person name="Ostrander E.A."/>
            <person name="Goff S.P."/>
            <person name="Metzger M.J."/>
        </authorList>
    </citation>
    <scope>NUCLEOTIDE SEQUENCE</scope>
    <source>
        <strain evidence="3">MELC-2E11</strain>
        <tissue evidence="3">Siphon/mantle</tissue>
    </source>
</reference>
<dbReference type="Proteomes" id="UP001164746">
    <property type="component" value="Chromosome 6"/>
</dbReference>
<name>A0ABY7EL69_MYAAR</name>
<keyword evidence="4" id="KW-1185">Reference proteome</keyword>
<evidence type="ECO:0000256" key="1">
    <source>
        <dbReference type="SAM" id="MobiDB-lite"/>
    </source>
</evidence>
<feature type="region of interest" description="Disordered" evidence="1">
    <location>
        <begin position="53"/>
        <end position="83"/>
    </location>
</feature>
<sequence>MATMEESQYPQVFSPHTKGPITQFVLEGKQVKTPEVPHDHMDPIRTMYNHSRREAEEGTGDFSINPDPVIDHNEEGTGITASL</sequence>
<dbReference type="EMBL" id="CP111017">
    <property type="protein sequence ID" value="WAR07946.1"/>
    <property type="molecule type" value="Genomic_DNA"/>
</dbReference>
<dbReference type="EMBL" id="CP111017">
    <property type="protein sequence ID" value="WAR07836.1"/>
    <property type="molecule type" value="Genomic_DNA"/>
</dbReference>
<protein>
    <submittedName>
        <fullName evidence="3">Uncharacterized protein</fullName>
    </submittedName>
</protein>
<accession>A0ABY7EL69</accession>
<evidence type="ECO:0000313" key="4">
    <source>
        <dbReference type="Proteomes" id="UP001164746"/>
    </source>
</evidence>
<evidence type="ECO:0000313" key="2">
    <source>
        <dbReference type="EMBL" id="WAR07836.1"/>
    </source>
</evidence>
<evidence type="ECO:0000313" key="3">
    <source>
        <dbReference type="EMBL" id="WAR07946.1"/>
    </source>
</evidence>
<gene>
    <name evidence="2" type="ORF">MAR_017794</name>
    <name evidence="3" type="ORF">MAR_017904</name>
</gene>